<name>A0A644ZXR6_9ZZZZ</name>
<sequence>MRFIATASVACASVEIEPSDIAPVAKRLTISAAGSTSSTAIALVGSTLNSNRPRSVMWRLLWSLMSCAYSLYVLQLLERVECCSLAMASGDHMCSSPRARQAYSPPAASMVSSTGSSLKAAMWLRMASSAISNTPMPSTRLAVPVKYLFTVSLFRPTTSNNCAPQ</sequence>
<comment type="caution">
    <text evidence="1">The sequence shown here is derived from an EMBL/GenBank/DDBJ whole genome shotgun (WGS) entry which is preliminary data.</text>
</comment>
<dbReference type="EMBL" id="VSSQ01010947">
    <property type="protein sequence ID" value="MPM45612.1"/>
    <property type="molecule type" value="Genomic_DNA"/>
</dbReference>
<organism evidence="1">
    <name type="scientific">bioreactor metagenome</name>
    <dbReference type="NCBI Taxonomy" id="1076179"/>
    <lineage>
        <taxon>unclassified sequences</taxon>
        <taxon>metagenomes</taxon>
        <taxon>ecological metagenomes</taxon>
    </lineage>
</organism>
<proteinExistence type="predicted"/>
<dbReference type="AlphaFoldDB" id="A0A644ZXR6"/>
<evidence type="ECO:0000313" key="1">
    <source>
        <dbReference type="EMBL" id="MPM45612.1"/>
    </source>
</evidence>
<gene>
    <name evidence="1" type="ORF">SDC9_92300</name>
</gene>
<accession>A0A644ZXR6</accession>
<reference evidence="1" key="1">
    <citation type="submission" date="2019-08" db="EMBL/GenBank/DDBJ databases">
        <authorList>
            <person name="Kucharzyk K."/>
            <person name="Murdoch R.W."/>
            <person name="Higgins S."/>
            <person name="Loffler F."/>
        </authorList>
    </citation>
    <scope>NUCLEOTIDE SEQUENCE</scope>
</reference>
<protein>
    <submittedName>
        <fullName evidence="1">Uncharacterized protein</fullName>
    </submittedName>
</protein>